<organism evidence="9 10">
    <name type="scientific">Hymenoscyphus albidus</name>
    <dbReference type="NCBI Taxonomy" id="595503"/>
    <lineage>
        <taxon>Eukaryota</taxon>
        <taxon>Fungi</taxon>
        <taxon>Dikarya</taxon>
        <taxon>Ascomycota</taxon>
        <taxon>Pezizomycotina</taxon>
        <taxon>Leotiomycetes</taxon>
        <taxon>Helotiales</taxon>
        <taxon>Helotiaceae</taxon>
        <taxon>Hymenoscyphus</taxon>
    </lineage>
</organism>
<evidence type="ECO:0000259" key="8">
    <source>
        <dbReference type="Pfam" id="PF11960"/>
    </source>
</evidence>
<sequence>MLQSPSTTTADKIAKDIVNDGPQRSDDAVPFFIPPTYTMKDIFDAIPAHCFERNTFLSLSYIVRDFVYIFIAAGLATQISRAPTHELRVAGWILYSFTQGLLFTGVWELAHESGHGALSPSKRFNNIAGLIMHSFLLVPYHSWRFTHSQHHKATNNIERDIAFVPDTREVWMEKREGRTPVAIFTYWDLIEDMPIVNLPILIVHQLIAWPVYLLINNFALPRMAAVDWWKRSHFYTGGDGPNFKPANRDDVVLSDKGIAIMVLALWASVTYFGGLNTFLFYGAPWLWTNHWILTITFLQHTDPSIPYYPSTTWTFLRGAASTVDRDFGWIGRHFLHGAIDCHVLHHHASRIPFYHAFEASEAIKKVMGSHYKANDTNYMGAFWKNYNGCRYVEERDVGSEIYFFADGKGEAVI</sequence>
<dbReference type="GO" id="GO:0016020">
    <property type="term" value="C:membrane"/>
    <property type="evidence" value="ECO:0007669"/>
    <property type="project" value="UniProtKB-SubCell"/>
</dbReference>
<comment type="caution">
    <text evidence="9">The sequence shown here is derived from an EMBL/GenBank/DDBJ whole genome shotgun (WGS) entry which is preliminary data.</text>
</comment>
<dbReference type="OrthoDB" id="1461976at2759"/>
<evidence type="ECO:0000256" key="4">
    <source>
        <dbReference type="ARBA" id="ARBA00023002"/>
    </source>
</evidence>
<dbReference type="GO" id="GO:0006629">
    <property type="term" value="P:lipid metabolic process"/>
    <property type="evidence" value="ECO:0007669"/>
    <property type="project" value="InterPro"/>
</dbReference>
<feature type="transmembrane region" description="Helical" evidence="6">
    <location>
        <begin position="89"/>
        <end position="107"/>
    </location>
</feature>
<dbReference type="Pfam" id="PF11960">
    <property type="entry name" value="DUF3474"/>
    <property type="match status" value="1"/>
</dbReference>
<protein>
    <recommendedName>
        <fullName evidence="11">Fatty acid desaturase domain-containing protein</fullName>
    </recommendedName>
</protein>
<feature type="transmembrane region" description="Helical" evidence="6">
    <location>
        <begin position="195"/>
        <end position="215"/>
    </location>
</feature>
<keyword evidence="4" id="KW-0560">Oxidoreductase</keyword>
<evidence type="ECO:0000256" key="2">
    <source>
        <dbReference type="ARBA" id="ARBA00005189"/>
    </source>
</evidence>
<dbReference type="CDD" id="cd03507">
    <property type="entry name" value="Delta12-FADS-like"/>
    <property type="match status" value="1"/>
</dbReference>
<gene>
    <name evidence="9" type="ORF">HYALB_00009756</name>
</gene>
<dbReference type="PANTHER" id="PTHR32100">
    <property type="entry name" value="OMEGA-6 FATTY ACID DESATURASE, CHLOROPLASTIC"/>
    <property type="match status" value="1"/>
</dbReference>
<dbReference type="Proteomes" id="UP000701801">
    <property type="component" value="Unassembled WGS sequence"/>
</dbReference>
<feature type="transmembrane region" description="Helical" evidence="6">
    <location>
        <begin position="258"/>
        <end position="281"/>
    </location>
</feature>
<feature type="domain" description="Fatty acid desaturase N-terminal" evidence="8">
    <location>
        <begin position="33"/>
        <end position="71"/>
    </location>
</feature>
<dbReference type="Pfam" id="PF00487">
    <property type="entry name" value="FA_desaturase"/>
    <property type="match status" value="1"/>
</dbReference>
<proteinExistence type="inferred from homology"/>
<dbReference type="InterPro" id="IPR005804">
    <property type="entry name" value="FA_desaturase_dom"/>
</dbReference>
<evidence type="ECO:0000256" key="3">
    <source>
        <dbReference type="ARBA" id="ARBA00009295"/>
    </source>
</evidence>
<comment type="subcellular location">
    <subcellularLocation>
        <location evidence="1">Membrane</location>
    </subcellularLocation>
</comment>
<keyword evidence="5 6" id="KW-0472">Membrane</keyword>
<dbReference type="InterPro" id="IPR021863">
    <property type="entry name" value="FAS_N"/>
</dbReference>
<evidence type="ECO:0000313" key="9">
    <source>
        <dbReference type="EMBL" id="CAG8973604.1"/>
    </source>
</evidence>
<accession>A0A9N9Q3B2</accession>
<evidence type="ECO:0000256" key="5">
    <source>
        <dbReference type="ARBA" id="ARBA00023136"/>
    </source>
</evidence>
<comment type="similarity">
    <text evidence="3">Belongs to the fatty acid desaturase type 1 family.</text>
</comment>
<keyword evidence="6" id="KW-0812">Transmembrane</keyword>
<dbReference type="InterPro" id="IPR012171">
    <property type="entry name" value="Fatty_acid_desaturase"/>
</dbReference>
<evidence type="ECO:0000259" key="7">
    <source>
        <dbReference type="Pfam" id="PF00487"/>
    </source>
</evidence>
<keyword evidence="6" id="KW-1133">Transmembrane helix</keyword>
<evidence type="ECO:0008006" key="11">
    <source>
        <dbReference type="Google" id="ProtNLM"/>
    </source>
</evidence>
<dbReference type="EMBL" id="CAJVRM010000076">
    <property type="protein sequence ID" value="CAG8973604.1"/>
    <property type="molecule type" value="Genomic_DNA"/>
</dbReference>
<dbReference type="AlphaFoldDB" id="A0A9N9Q3B2"/>
<evidence type="ECO:0000313" key="10">
    <source>
        <dbReference type="Proteomes" id="UP000701801"/>
    </source>
</evidence>
<feature type="domain" description="Fatty acid desaturase" evidence="7">
    <location>
        <begin position="91"/>
        <end position="371"/>
    </location>
</feature>
<dbReference type="GO" id="GO:0016717">
    <property type="term" value="F:oxidoreductase activity, acting on paired donors, with oxidation of a pair of donors resulting in the reduction of molecular oxygen to two molecules of water"/>
    <property type="evidence" value="ECO:0007669"/>
    <property type="project" value="InterPro"/>
</dbReference>
<comment type="pathway">
    <text evidence="2">Lipid metabolism.</text>
</comment>
<evidence type="ECO:0000256" key="6">
    <source>
        <dbReference type="SAM" id="Phobius"/>
    </source>
</evidence>
<evidence type="ECO:0000256" key="1">
    <source>
        <dbReference type="ARBA" id="ARBA00004370"/>
    </source>
</evidence>
<feature type="transmembrane region" description="Helical" evidence="6">
    <location>
        <begin position="127"/>
        <end position="143"/>
    </location>
</feature>
<reference evidence="9" key="1">
    <citation type="submission" date="2021-07" db="EMBL/GenBank/DDBJ databases">
        <authorList>
            <person name="Durling M."/>
        </authorList>
    </citation>
    <scope>NUCLEOTIDE SEQUENCE</scope>
</reference>
<name>A0A9N9Q3B2_9HELO</name>
<feature type="transmembrane region" description="Helical" evidence="6">
    <location>
        <begin position="61"/>
        <end position="77"/>
    </location>
</feature>
<keyword evidence="10" id="KW-1185">Reference proteome</keyword>